<dbReference type="Pfam" id="PF04064">
    <property type="entry name" value="DUF384"/>
    <property type="match status" value="1"/>
</dbReference>
<gene>
    <name evidence="5" type="ORF">BLNAU_8768</name>
</gene>
<sequence length="529" mass="59876">MAESDPSQLDQLIPYLTADQPEARALALQFVSDCTEDVRLRPHLVKHALSQIWGLRNDQQAIVRNVMRSVINLTTDRPNCLAFLEMCYTNHIANDFTNSDKPPFQKNTYGLCSFLFNYFVERIVDDSNPFQASYVAILTNITRYPELLNLLFSTTGANSIPTPMSKQNSSFNSEVQILKLIQLFLNRQKDATEENPNPLAFIPSVLHNITQVPECRATILQRCSDPTQPPTVPKLVHTLLQSIRDPDLTVRRGILGTLRNCFIEVDEHPRILGPITAIPLQSHSHDFYEADFDLGDSAFPAIKAPGFDVFAYFLSCIVNSEGEYKPGELDNIPDFLRMRLNPRLFVKEDLAPIPLMSLNKEEREKAIQRAMPRNLSVANTRNIITRETEPDLRLMACQALLMLASSRFGRNHARKRGWVYGMLREGDKIEKNMDVKDVIDSIVGLLIRDEKREEGDTEKNIELSGSDAAASFETEHSSESKEPEPSRPIVKQEGPIKTVESDGMITNYAVVEPERVKKITKLFIPPPKQ</sequence>
<evidence type="ECO:0000259" key="3">
    <source>
        <dbReference type="Pfam" id="PF04063"/>
    </source>
</evidence>
<comment type="similarity">
    <text evidence="1">Belongs to the HGH1 family.</text>
</comment>
<dbReference type="Pfam" id="PF04063">
    <property type="entry name" value="DUF383"/>
    <property type="match status" value="1"/>
</dbReference>
<name>A0ABQ9XXJ7_9EUKA</name>
<reference evidence="5 6" key="1">
    <citation type="journal article" date="2022" name="bioRxiv">
        <title>Genomics of Preaxostyla Flagellates Illuminates Evolutionary Transitions and the Path Towards Mitochondrial Loss.</title>
        <authorList>
            <person name="Novak L.V.F."/>
            <person name="Treitli S.C."/>
            <person name="Pyrih J."/>
            <person name="Halakuc P."/>
            <person name="Pipaliya S.V."/>
            <person name="Vacek V."/>
            <person name="Brzon O."/>
            <person name="Soukal P."/>
            <person name="Eme L."/>
            <person name="Dacks J.B."/>
            <person name="Karnkowska A."/>
            <person name="Elias M."/>
            <person name="Hampl V."/>
        </authorList>
    </citation>
    <scope>NUCLEOTIDE SEQUENCE [LARGE SCALE GENOMIC DNA]</scope>
    <source>
        <strain evidence="5">NAU3</strain>
        <tissue evidence="5">Gut</tissue>
    </source>
</reference>
<dbReference type="InterPro" id="IPR007205">
    <property type="entry name" value="Protein_HGH1_N"/>
</dbReference>
<dbReference type="PANTHER" id="PTHR13387">
    <property type="entry name" value="PROTEIN HGH1 HOMOLOG"/>
    <property type="match status" value="1"/>
</dbReference>
<evidence type="ECO:0000256" key="1">
    <source>
        <dbReference type="ARBA" id="ARBA00006712"/>
    </source>
</evidence>
<keyword evidence="6" id="KW-1185">Reference proteome</keyword>
<protein>
    <recommendedName>
        <fullName evidence="7">Protein HGH1 homolog</fullName>
    </recommendedName>
</protein>
<dbReference type="InterPro" id="IPR007206">
    <property type="entry name" value="Protein_HGH1_C"/>
</dbReference>
<evidence type="ECO:0000313" key="5">
    <source>
        <dbReference type="EMBL" id="KAK2956204.1"/>
    </source>
</evidence>
<dbReference type="EMBL" id="JARBJD010000058">
    <property type="protein sequence ID" value="KAK2956204.1"/>
    <property type="molecule type" value="Genomic_DNA"/>
</dbReference>
<evidence type="ECO:0000256" key="2">
    <source>
        <dbReference type="SAM" id="MobiDB-lite"/>
    </source>
</evidence>
<feature type="domain" description="Protein HGH1 N-terminal" evidence="3">
    <location>
        <begin position="123"/>
        <end position="337"/>
    </location>
</feature>
<feature type="region of interest" description="Disordered" evidence="2">
    <location>
        <begin position="454"/>
        <end position="498"/>
    </location>
</feature>
<dbReference type="Proteomes" id="UP001281761">
    <property type="component" value="Unassembled WGS sequence"/>
</dbReference>
<dbReference type="InterPro" id="IPR016024">
    <property type="entry name" value="ARM-type_fold"/>
</dbReference>
<evidence type="ECO:0008006" key="7">
    <source>
        <dbReference type="Google" id="ProtNLM"/>
    </source>
</evidence>
<evidence type="ECO:0000259" key="4">
    <source>
        <dbReference type="Pfam" id="PF04064"/>
    </source>
</evidence>
<organism evidence="5 6">
    <name type="scientific">Blattamonas nauphoetae</name>
    <dbReference type="NCBI Taxonomy" id="2049346"/>
    <lineage>
        <taxon>Eukaryota</taxon>
        <taxon>Metamonada</taxon>
        <taxon>Preaxostyla</taxon>
        <taxon>Oxymonadida</taxon>
        <taxon>Blattamonas</taxon>
    </lineage>
</organism>
<accession>A0ABQ9XXJ7</accession>
<feature type="compositionally biased region" description="Basic and acidic residues" evidence="2">
    <location>
        <begin position="473"/>
        <end position="485"/>
    </location>
</feature>
<proteinExistence type="inferred from homology"/>
<dbReference type="PANTHER" id="PTHR13387:SF9">
    <property type="entry name" value="PROTEIN HGH1 HOMOLOG"/>
    <property type="match status" value="1"/>
</dbReference>
<feature type="domain" description="Protein HGH1 C-terminal" evidence="4">
    <location>
        <begin position="399"/>
        <end position="453"/>
    </location>
</feature>
<dbReference type="SUPFAM" id="SSF48371">
    <property type="entry name" value="ARM repeat"/>
    <property type="match status" value="1"/>
</dbReference>
<dbReference type="InterPro" id="IPR039717">
    <property type="entry name" value="Hgh1"/>
</dbReference>
<comment type="caution">
    <text evidence="5">The sequence shown here is derived from an EMBL/GenBank/DDBJ whole genome shotgun (WGS) entry which is preliminary data.</text>
</comment>
<evidence type="ECO:0000313" key="6">
    <source>
        <dbReference type="Proteomes" id="UP001281761"/>
    </source>
</evidence>